<evidence type="ECO:0000259" key="2">
    <source>
        <dbReference type="Pfam" id="PF11274"/>
    </source>
</evidence>
<organism evidence="3 4">
    <name type="scientific">Madurella mycetomatis</name>
    <dbReference type="NCBI Taxonomy" id="100816"/>
    <lineage>
        <taxon>Eukaryota</taxon>
        <taxon>Fungi</taxon>
        <taxon>Dikarya</taxon>
        <taxon>Ascomycota</taxon>
        <taxon>Pezizomycotina</taxon>
        <taxon>Sordariomycetes</taxon>
        <taxon>Sordariomycetidae</taxon>
        <taxon>Sordariales</taxon>
        <taxon>Sordariales incertae sedis</taxon>
        <taxon>Madurella</taxon>
    </lineage>
</organism>
<accession>A0A175W5P8</accession>
<dbReference type="InterPro" id="IPR024500">
    <property type="entry name" value="DUF3074"/>
</dbReference>
<dbReference type="AlphaFoldDB" id="A0A175W5P8"/>
<dbReference type="Gene3D" id="3.30.530.20">
    <property type="match status" value="1"/>
</dbReference>
<feature type="region of interest" description="Disordered" evidence="1">
    <location>
        <begin position="477"/>
        <end position="618"/>
    </location>
</feature>
<evidence type="ECO:0000256" key="1">
    <source>
        <dbReference type="SAM" id="MobiDB-lite"/>
    </source>
</evidence>
<feature type="compositionally biased region" description="Polar residues" evidence="1">
    <location>
        <begin position="519"/>
        <end position="541"/>
    </location>
</feature>
<gene>
    <name evidence="3" type="ORF">MMYC01_203072</name>
</gene>
<dbReference type="VEuPathDB" id="FungiDB:MMYC01_203072"/>
<feature type="compositionally biased region" description="Polar residues" evidence="1">
    <location>
        <begin position="420"/>
        <end position="429"/>
    </location>
</feature>
<dbReference type="Pfam" id="PF11274">
    <property type="entry name" value="DUF3074"/>
    <property type="match status" value="1"/>
</dbReference>
<dbReference type="PANTHER" id="PTHR40370">
    <property type="entry name" value="EXPRESSED PROTEIN"/>
    <property type="match status" value="1"/>
</dbReference>
<feature type="compositionally biased region" description="Basic and acidic residues" evidence="1">
    <location>
        <begin position="393"/>
        <end position="408"/>
    </location>
</feature>
<dbReference type="EMBL" id="LCTW02000098">
    <property type="protein sequence ID" value="KXX79078.1"/>
    <property type="molecule type" value="Genomic_DNA"/>
</dbReference>
<dbReference type="InterPro" id="IPR023393">
    <property type="entry name" value="START-like_dom_sf"/>
</dbReference>
<sequence length="710" mass="77945">MSHHEPFKSLSSLSWPADIAPHLDDPSSLTNLVTTTLANSQLLIDSIPTSTPPNPTAGTATASVGRIRSHTDSSVNFTAPPPSATQNGAQEKKERTETVQKLRHDWKDIKISPKDNPHGIAMYKLAAKDGKGAWFARRSLHRGVDVRFEKWEAALRREMQETLARCKGKTAGTGNIRGIGAERRAGRVETPEGILEAYHVSARFPGPTTPRDFVTLLIMPRPAEEKREKPRQPRQFVLVSRPCDHPDCPPRAGFIRGQYESVEVIREVPVEKPLRRTRSSIDLSRNDVEKLADVAGDSTSKEAVLRAAKRALGDEAESEGEADTKASFAASPTTSAGDGDGDVEMAVEWLMVTRSDPGGSVPRFMVEKGTPGGIVNDAGRFLKWLSSQTLEDLTTRSTDEVDKVETKPTGESPGAEQPGQLPTNTSAQDQLPDGESTHHEEQPPSSGLYGMLTSALGAASSVVASRVAAFAPAYVVSNSDASSDERDSSSEASFESADEGSPETSLVDTNLKDGPSMDAASTQSIHSTLSESTPRSLSREPTTVARAHTMHEKELRKLQQRMNRAQEKLERAQARRHTKNGNKHNPTIDEETAKENEKDDQALAKLREKHEREVAKQEAKYQREIKRLEEKRAAEERKAEDRRRKAAEREERANVQMELDRTRAERDLALKQVEMLKETVGELQAQNTMLVAKLGKEGVLKVGEKGGVKV</sequence>
<dbReference type="SUPFAM" id="SSF55961">
    <property type="entry name" value="Bet v1-like"/>
    <property type="match status" value="1"/>
</dbReference>
<keyword evidence="4" id="KW-1185">Reference proteome</keyword>
<reference evidence="3 4" key="1">
    <citation type="journal article" date="2016" name="Genome Announc.">
        <title>Genome Sequence of Madurella mycetomatis mm55, Isolated from a Human Mycetoma Case in Sudan.</title>
        <authorList>
            <person name="Smit S."/>
            <person name="Derks M.F."/>
            <person name="Bervoets S."/>
            <person name="Fahal A."/>
            <person name="van Leeuwen W."/>
            <person name="van Belkum A."/>
            <person name="van de Sande W.W."/>
        </authorList>
    </citation>
    <scope>NUCLEOTIDE SEQUENCE [LARGE SCALE GENOMIC DNA]</scope>
    <source>
        <strain evidence="4">mm55</strain>
    </source>
</reference>
<dbReference type="OrthoDB" id="5403181at2759"/>
<feature type="compositionally biased region" description="Basic and acidic residues" evidence="1">
    <location>
        <begin position="564"/>
        <end position="573"/>
    </location>
</feature>
<feature type="region of interest" description="Disordered" evidence="1">
    <location>
        <begin position="312"/>
        <end position="341"/>
    </location>
</feature>
<name>A0A175W5P8_9PEZI</name>
<feature type="domain" description="DUF3074" evidence="2">
    <location>
        <begin position="134"/>
        <end position="385"/>
    </location>
</feature>
<dbReference type="Proteomes" id="UP000078237">
    <property type="component" value="Unassembled WGS sequence"/>
</dbReference>
<evidence type="ECO:0000313" key="4">
    <source>
        <dbReference type="Proteomes" id="UP000078237"/>
    </source>
</evidence>
<dbReference type="STRING" id="100816.A0A175W5P8"/>
<feature type="region of interest" description="Disordered" evidence="1">
    <location>
        <begin position="393"/>
        <end position="449"/>
    </location>
</feature>
<evidence type="ECO:0000313" key="3">
    <source>
        <dbReference type="EMBL" id="KXX79078.1"/>
    </source>
</evidence>
<feature type="compositionally biased region" description="Basic and acidic residues" evidence="1">
    <location>
        <begin position="591"/>
        <end position="618"/>
    </location>
</feature>
<dbReference type="PANTHER" id="PTHR40370:SF1">
    <property type="entry name" value="DUF3074 DOMAIN-CONTAINING PROTEIN"/>
    <property type="match status" value="1"/>
</dbReference>
<proteinExistence type="predicted"/>
<feature type="region of interest" description="Disordered" evidence="1">
    <location>
        <begin position="631"/>
        <end position="658"/>
    </location>
</feature>
<feature type="region of interest" description="Disordered" evidence="1">
    <location>
        <begin position="46"/>
        <end position="94"/>
    </location>
</feature>
<protein>
    <submittedName>
        <fullName evidence="3">Reticulocyte-binding protein 2 a</fullName>
    </submittedName>
</protein>
<comment type="caution">
    <text evidence="3">The sequence shown here is derived from an EMBL/GenBank/DDBJ whole genome shotgun (WGS) entry which is preliminary data.</text>
</comment>